<dbReference type="GO" id="GO:0008880">
    <property type="term" value="F:glucuronate isomerase activity"/>
    <property type="evidence" value="ECO:0007669"/>
    <property type="project" value="UniProtKB-EC"/>
</dbReference>
<evidence type="ECO:0000256" key="2">
    <source>
        <dbReference type="ARBA" id="ARBA00004892"/>
    </source>
</evidence>
<keyword evidence="8" id="KW-1185">Reference proteome</keyword>
<keyword evidence="6 7" id="KW-0413">Isomerase</keyword>
<dbReference type="InterPro" id="IPR003766">
    <property type="entry name" value="Uronate_isomerase"/>
</dbReference>
<dbReference type="PANTHER" id="PTHR30068:SF4">
    <property type="entry name" value="URONATE ISOMERASE"/>
    <property type="match status" value="1"/>
</dbReference>
<dbReference type="GO" id="GO:0019698">
    <property type="term" value="P:D-galacturonate catabolic process"/>
    <property type="evidence" value="ECO:0007669"/>
    <property type="project" value="TreeGrafter"/>
</dbReference>
<comment type="catalytic activity">
    <reaction evidence="1">
        <text>D-glucuronate = D-fructuronate</text>
        <dbReference type="Rhea" id="RHEA:13049"/>
        <dbReference type="ChEBI" id="CHEBI:58720"/>
        <dbReference type="ChEBI" id="CHEBI:59863"/>
        <dbReference type="EC" id="5.3.1.12"/>
    </reaction>
</comment>
<dbReference type="RefSeq" id="WP_244937637.1">
    <property type="nucleotide sequence ID" value="NZ_BJLP01000007.1"/>
</dbReference>
<evidence type="ECO:0000256" key="6">
    <source>
        <dbReference type="ARBA" id="ARBA00023235"/>
    </source>
</evidence>
<sequence length="479" mass="52967">MTRPALTLDPDRALPAEPTVRAIARELLAGTQDLPLVSMHGHVDVDLLLADEPFRDPAELLVVPDHYLLRLLVSQGVSLDALGVPRRDGGAVERDPREIWRQVASRWHVLRGTPTRFWLEHELVDVLGVTVRPSAQTADETYDQMAEALAKPQTRPRALFERFQLELLATTDDATAPLDAHAALEHAGLPGRVVPTFRPDALLDAAAPGWGQRVARLDELTGVRVRDARTLVEALAVRRGHFVERGALATDHGMRTLRAERLDDHEADALVVAALRAAEAGRALDAPQADALAGHLLFEMARTSCEDGLVMQLHPGVLRGYDTQVDALRGPDVGYDIPVATDFVHGLRPLLEAFGHHPRFRLVVFTVDEDAYSRELAPLAGVYPAMRLGAPWWFLDTPDSMRRFREAVTDTAGFYNTTGFVDDTRAFCSIPARHDLARRVDAGFLARLVAEHRLDLDEAHETAVDLAYRLPLASYQRPI</sequence>
<accession>A0A4Y3KBK0</accession>
<reference evidence="7 8" key="1">
    <citation type="submission" date="2019-06" db="EMBL/GenBank/DDBJ databases">
        <title>Whole genome shotgun sequence of Cellulomonas uda NBRC 3747.</title>
        <authorList>
            <person name="Hosoyama A."/>
            <person name="Uohara A."/>
            <person name="Ohji S."/>
            <person name="Ichikawa N."/>
        </authorList>
    </citation>
    <scope>NUCLEOTIDE SEQUENCE [LARGE SCALE GENOMIC DNA]</scope>
    <source>
        <strain evidence="7 8">NBRC 3747</strain>
    </source>
</reference>
<evidence type="ECO:0000313" key="7">
    <source>
        <dbReference type="EMBL" id="GEA80220.1"/>
    </source>
</evidence>
<evidence type="ECO:0000256" key="5">
    <source>
        <dbReference type="ARBA" id="ARBA00020555"/>
    </source>
</evidence>
<protein>
    <recommendedName>
        <fullName evidence="5">Uronate isomerase</fullName>
        <ecNumber evidence="4">5.3.1.12</ecNumber>
    </recommendedName>
</protein>
<dbReference type="SUPFAM" id="SSF51556">
    <property type="entry name" value="Metallo-dependent hydrolases"/>
    <property type="match status" value="1"/>
</dbReference>
<dbReference type="Gene3D" id="1.10.2020.10">
    <property type="entry name" value="uronate isomerase, domain 2, chain A"/>
    <property type="match status" value="1"/>
</dbReference>
<dbReference type="EMBL" id="BJLP01000007">
    <property type="protein sequence ID" value="GEA80220.1"/>
    <property type="molecule type" value="Genomic_DNA"/>
</dbReference>
<comment type="caution">
    <text evidence="7">The sequence shown here is derived from an EMBL/GenBank/DDBJ whole genome shotgun (WGS) entry which is preliminary data.</text>
</comment>
<comment type="similarity">
    <text evidence="3">Belongs to the metallo-dependent hydrolases superfamily. Uronate isomerase family.</text>
</comment>
<name>A0A4Y3KBK0_CELUD</name>
<evidence type="ECO:0000256" key="4">
    <source>
        <dbReference type="ARBA" id="ARBA00012546"/>
    </source>
</evidence>
<dbReference type="Pfam" id="PF02614">
    <property type="entry name" value="UxaC"/>
    <property type="match status" value="1"/>
</dbReference>
<dbReference type="NCBIfam" id="NF002794">
    <property type="entry name" value="PRK02925.1"/>
    <property type="match status" value="1"/>
</dbReference>
<dbReference type="Proteomes" id="UP000315842">
    <property type="component" value="Unassembled WGS sequence"/>
</dbReference>
<organism evidence="7 8">
    <name type="scientific">Cellulomonas uda</name>
    <dbReference type="NCBI Taxonomy" id="1714"/>
    <lineage>
        <taxon>Bacteria</taxon>
        <taxon>Bacillati</taxon>
        <taxon>Actinomycetota</taxon>
        <taxon>Actinomycetes</taxon>
        <taxon>Micrococcales</taxon>
        <taxon>Cellulomonadaceae</taxon>
        <taxon>Cellulomonas</taxon>
    </lineage>
</organism>
<dbReference type="AlphaFoldDB" id="A0A4Y3KBK0"/>
<dbReference type="GO" id="GO:0042840">
    <property type="term" value="P:D-glucuronate catabolic process"/>
    <property type="evidence" value="ECO:0007669"/>
    <property type="project" value="TreeGrafter"/>
</dbReference>
<dbReference type="InterPro" id="IPR032466">
    <property type="entry name" value="Metal_Hydrolase"/>
</dbReference>
<dbReference type="PANTHER" id="PTHR30068">
    <property type="entry name" value="URONATE ISOMERASE"/>
    <property type="match status" value="1"/>
</dbReference>
<comment type="pathway">
    <text evidence="2">Carbohydrate metabolism; pentose and glucuronate interconversion.</text>
</comment>
<proteinExistence type="inferred from homology"/>
<dbReference type="Gene3D" id="3.20.20.140">
    <property type="entry name" value="Metal-dependent hydrolases"/>
    <property type="match status" value="1"/>
</dbReference>
<dbReference type="UniPathway" id="UPA00246"/>
<evidence type="ECO:0000256" key="1">
    <source>
        <dbReference type="ARBA" id="ARBA00001165"/>
    </source>
</evidence>
<evidence type="ECO:0000256" key="3">
    <source>
        <dbReference type="ARBA" id="ARBA00008397"/>
    </source>
</evidence>
<dbReference type="EC" id="5.3.1.12" evidence="4"/>
<evidence type="ECO:0000313" key="8">
    <source>
        <dbReference type="Proteomes" id="UP000315842"/>
    </source>
</evidence>
<gene>
    <name evidence="7" type="primary">uxaC</name>
    <name evidence="7" type="ORF">CUD01_06640</name>
</gene>